<comment type="caution">
    <text evidence="6">The sequence shown here is derived from an EMBL/GenBank/DDBJ whole genome shotgun (WGS) entry which is preliminary data.</text>
</comment>
<dbReference type="RefSeq" id="WP_138857768.1">
    <property type="nucleotide sequence ID" value="NZ_CP040709.1"/>
</dbReference>
<dbReference type="OrthoDB" id="8521894at2"/>
<sequence>MRIFKREIRSCFEGFLRFTHRYWFHEVSEQVQARSLHRLLLQYLEVQPLYAEVKTRIGDMAQYLETDNVRRQANTVVRLTVVTIFGLVGTITTGFLGMNLLAESEAPLWQRIALFALTLGVALWLTGYTIVKSKRLSDFLDALSDERLTLRQKLGVLVGVWR</sequence>
<gene>
    <name evidence="6" type="ORF">HNQ51_000452</name>
</gene>
<keyword evidence="7" id="KW-1185">Reference proteome</keyword>
<keyword evidence="2 5" id="KW-0812">Transmembrane</keyword>
<dbReference type="AlphaFoldDB" id="A0A840S3Q8"/>
<dbReference type="GO" id="GO:0016020">
    <property type="term" value="C:membrane"/>
    <property type="evidence" value="ECO:0007669"/>
    <property type="project" value="UniProtKB-SubCell"/>
</dbReference>
<dbReference type="SUPFAM" id="SSF144083">
    <property type="entry name" value="Magnesium transport protein CorA, transmembrane region"/>
    <property type="match status" value="1"/>
</dbReference>
<comment type="subcellular location">
    <subcellularLocation>
        <location evidence="1">Membrane</location>
        <topology evidence="1">Multi-pass membrane protein</topology>
    </subcellularLocation>
</comment>
<evidence type="ECO:0000256" key="5">
    <source>
        <dbReference type="SAM" id="Phobius"/>
    </source>
</evidence>
<protein>
    <submittedName>
        <fullName evidence="6">Mg2+ and Co2+ transporter CorA</fullName>
    </submittedName>
</protein>
<proteinExistence type="predicted"/>
<evidence type="ECO:0000256" key="4">
    <source>
        <dbReference type="ARBA" id="ARBA00023136"/>
    </source>
</evidence>
<name>A0A840S3Q8_9BURK</name>
<feature type="transmembrane region" description="Helical" evidence="5">
    <location>
        <begin position="79"/>
        <end position="102"/>
    </location>
</feature>
<dbReference type="Proteomes" id="UP000554837">
    <property type="component" value="Unassembled WGS sequence"/>
</dbReference>
<evidence type="ECO:0000313" key="6">
    <source>
        <dbReference type="EMBL" id="MBB5203159.1"/>
    </source>
</evidence>
<keyword evidence="3 5" id="KW-1133">Transmembrane helix</keyword>
<dbReference type="InterPro" id="IPR045863">
    <property type="entry name" value="CorA_TM1_TM2"/>
</dbReference>
<reference evidence="6 7" key="1">
    <citation type="submission" date="2020-08" db="EMBL/GenBank/DDBJ databases">
        <title>Genomic Encyclopedia of Type Strains, Phase IV (KMG-IV): sequencing the most valuable type-strain genomes for metagenomic binning, comparative biology and taxonomic classification.</title>
        <authorList>
            <person name="Goeker M."/>
        </authorList>
    </citation>
    <scope>NUCLEOTIDE SEQUENCE [LARGE SCALE GENOMIC DNA]</scope>
    <source>
        <strain evidence="6 7">DSM 23958</strain>
    </source>
</reference>
<dbReference type="Gene3D" id="1.20.58.340">
    <property type="entry name" value="Magnesium transport protein CorA, transmembrane region"/>
    <property type="match status" value="1"/>
</dbReference>
<evidence type="ECO:0000256" key="2">
    <source>
        <dbReference type="ARBA" id="ARBA00022692"/>
    </source>
</evidence>
<evidence type="ECO:0000256" key="3">
    <source>
        <dbReference type="ARBA" id="ARBA00022989"/>
    </source>
</evidence>
<organism evidence="6 7">
    <name type="scientific">Inhella inkyongensis</name>
    <dbReference type="NCBI Taxonomy" id="392593"/>
    <lineage>
        <taxon>Bacteria</taxon>
        <taxon>Pseudomonadati</taxon>
        <taxon>Pseudomonadota</taxon>
        <taxon>Betaproteobacteria</taxon>
        <taxon>Burkholderiales</taxon>
        <taxon>Sphaerotilaceae</taxon>
        <taxon>Inhella</taxon>
    </lineage>
</organism>
<keyword evidence="4 5" id="KW-0472">Membrane</keyword>
<feature type="transmembrane region" description="Helical" evidence="5">
    <location>
        <begin position="108"/>
        <end position="131"/>
    </location>
</feature>
<evidence type="ECO:0000256" key="1">
    <source>
        <dbReference type="ARBA" id="ARBA00004141"/>
    </source>
</evidence>
<accession>A0A840S3Q8</accession>
<evidence type="ECO:0000313" key="7">
    <source>
        <dbReference type="Proteomes" id="UP000554837"/>
    </source>
</evidence>
<dbReference type="EMBL" id="JACHHO010000001">
    <property type="protein sequence ID" value="MBB5203159.1"/>
    <property type="molecule type" value="Genomic_DNA"/>
</dbReference>